<dbReference type="SUPFAM" id="SSF56752">
    <property type="entry name" value="D-aminoacid aminotransferase-like PLP-dependent enzymes"/>
    <property type="match status" value="1"/>
</dbReference>
<reference evidence="7" key="1">
    <citation type="journal article" date="2019" name="Int. J. Syst. Evol. Microbiol.">
        <title>The Global Catalogue of Microorganisms (GCM) 10K type strain sequencing project: providing services to taxonomists for standard genome sequencing and annotation.</title>
        <authorList>
            <consortium name="The Broad Institute Genomics Platform"/>
            <consortium name="The Broad Institute Genome Sequencing Center for Infectious Disease"/>
            <person name="Wu L."/>
            <person name="Ma J."/>
        </authorList>
    </citation>
    <scope>NUCLEOTIDE SEQUENCE [LARGE SCALE GENOMIC DNA]</scope>
    <source>
        <strain evidence="7">KACC 14249</strain>
    </source>
</reference>
<dbReference type="InterPro" id="IPR050571">
    <property type="entry name" value="Class-IV_PLP-Dep_Aminotrnsfr"/>
</dbReference>
<keyword evidence="6" id="KW-0032">Aminotransferase</keyword>
<dbReference type="RefSeq" id="WP_345716649.1">
    <property type="nucleotide sequence ID" value="NZ_BAABFP010000005.1"/>
</dbReference>
<keyword evidence="3 5" id="KW-0663">Pyridoxal phosphate</keyword>
<dbReference type="EMBL" id="JBHSRD010000002">
    <property type="protein sequence ID" value="MFC6005772.1"/>
    <property type="molecule type" value="Genomic_DNA"/>
</dbReference>
<evidence type="ECO:0000256" key="1">
    <source>
        <dbReference type="ARBA" id="ARBA00001933"/>
    </source>
</evidence>
<gene>
    <name evidence="6" type="ORF">ACFQDO_01405</name>
</gene>
<comment type="caution">
    <text evidence="6">The sequence shown here is derived from an EMBL/GenBank/DDBJ whole genome shotgun (WGS) entry which is preliminary data.</text>
</comment>
<comment type="cofactor">
    <cofactor evidence="1 5">
        <name>pyridoxal 5'-phosphate</name>
        <dbReference type="ChEBI" id="CHEBI:597326"/>
    </cofactor>
</comment>
<accession>A0ABW1JA17</accession>
<dbReference type="PROSITE" id="PS00770">
    <property type="entry name" value="AA_TRANSFER_CLASS_4"/>
    <property type="match status" value="1"/>
</dbReference>
<evidence type="ECO:0000256" key="5">
    <source>
        <dbReference type="RuleBase" id="RU004516"/>
    </source>
</evidence>
<evidence type="ECO:0000313" key="7">
    <source>
        <dbReference type="Proteomes" id="UP001596189"/>
    </source>
</evidence>
<dbReference type="InterPro" id="IPR043131">
    <property type="entry name" value="BCAT-like_N"/>
</dbReference>
<evidence type="ECO:0000256" key="2">
    <source>
        <dbReference type="ARBA" id="ARBA00009320"/>
    </source>
</evidence>
<protein>
    <submittedName>
        <fullName evidence="6">Aminotransferase class IV</fullName>
    </submittedName>
</protein>
<dbReference type="InterPro" id="IPR036038">
    <property type="entry name" value="Aminotransferase-like"/>
</dbReference>
<comment type="similarity">
    <text evidence="2 4">Belongs to the class-IV pyridoxal-phosphate-dependent aminotransferase family.</text>
</comment>
<dbReference type="Gene3D" id="3.30.470.10">
    <property type="match status" value="1"/>
</dbReference>
<evidence type="ECO:0000313" key="6">
    <source>
        <dbReference type="EMBL" id="MFC6005772.1"/>
    </source>
</evidence>
<dbReference type="GO" id="GO:0008483">
    <property type="term" value="F:transaminase activity"/>
    <property type="evidence" value="ECO:0007669"/>
    <property type="project" value="UniProtKB-KW"/>
</dbReference>
<evidence type="ECO:0000256" key="3">
    <source>
        <dbReference type="ARBA" id="ARBA00022898"/>
    </source>
</evidence>
<dbReference type="Gene3D" id="3.20.10.10">
    <property type="entry name" value="D-amino Acid Aminotransferase, subunit A, domain 2"/>
    <property type="match status" value="1"/>
</dbReference>
<dbReference type="InterPro" id="IPR001544">
    <property type="entry name" value="Aminotrans_IV"/>
</dbReference>
<dbReference type="PANTHER" id="PTHR42743:SF11">
    <property type="entry name" value="AMINODEOXYCHORISMATE LYASE"/>
    <property type="match status" value="1"/>
</dbReference>
<dbReference type="InterPro" id="IPR018300">
    <property type="entry name" value="Aminotrans_IV_CS"/>
</dbReference>
<proteinExistence type="inferred from homology"/>
<dbReference type="Pfam" id="PF01063">
    <property type="entry name" value="Aminotran_4"/>
    <property type="match status" value="1"/>
</dbReference>
<dbReference type="InterPro" id="IPR043132">
    <property type="entry name" value="BCAT-like_C"/>
</dbReference>
<name>A0ABW1JA17_9ACTN</name>
<organism evidence="6 7">
    <name type="scientific">Angustibacter luteus</name>
    <dbReference type="NCBI Taxonomy" id="658456"/>
    <lineage>
        <taxon>Bacteria</taxon>
        <taxon>Bacillati</taxon>
        <taxon>Actinomycetota</taxon>
        <taxon>Actinomycetes</taxon>
        <taxon>Kineosporiales</taxon>
        <taxon>Kineosporiaceae</taxon>
    </lineage>
</organism>
<keyword evidence="7" id="KW-1185">Reference proteome</keyword>
<keyword evidence="6" id="KW-0808">Transferase</keyword>
<sequence length="281" mass="29299">MTDDGLRAWVNGALVEPGAPAVAALDHGVTVGDGVFETLKVVDGVPFALTRHLRRLASSAAGLGLLPPDPQVIRDGIDQVLLDPLERGRLRITMTAGPGPLGSGRGDAAATYVVVAAPAPRHELTARVSVVPWTRNERSAVAGLKTTSYAENVVALAYATARGGSEALLANTRGQLCEGTGSNVFLVSGERLLTPPLSSGCLAGITRELLIEWAIADGVDVDEADLGLDDLRGADEVMITSSTRDVQAVAAVDDRQLDAPGPVTRRLTELFARCAARDLDP</sequence>
<dbReference type="Proteomes" id="UP001596189">
    <property type="component" value="Unassembled WGS sequence"/>
</dbReference>
<dbReference type="PANTHER" id="PTHR42743">
    <property type="entry name" value="AMINO-ACID AMINOTRANSFERASE"/>
    <property type="match status" value="1"/>
</dbReference>
<evidence type="ECO:0000256" key="4">
    <source>
        <dbReference type="RuleBase" id="RU004106"/>
    </source>
</evidence>